<organism evidence="2 3">
    <name type="scientific">Kingdonia uniflora</name>
    <dbReference type="NCBI Taxonomy" id="39325"/>
    <lineage>
        <taxon>Eukaryota</taxon>
        <taxon>Viridiplantae</taxon>
        <taxon>Streptophyta</taxon>
        <taxon>Embryophyta</taxon>
        <taxon>Tracheophyta</taxon>
        <taxon>Spermatophyta</taxon>
        <taxon>Magnoliopsida</taxon>
        <taxon>Ranunculales</taxon>
        <taxon>Circaeasteraceae</taxon>
        <taxon>Kingdonia</taxon>
    </lineage>
</organism>
<evidence type="ECO:0000313" key="2">
    <source>
        <dbReference type="EMBL" id="KAF6170364.1"/>
    </source>
</evidence>
<feature type="non-terminal residue" evidence="2">
    <location>
        <position position="60"/>
    </location>
</feature>
<proteinExistence type="predicted"/>
<feature type="transmembrane region" description="Helical" evidence="1">
    <location>
        <begin position="12"/>
        <end position="31"/>
    </location>
</feature>
<accession>A0A7J7NTR4</accession>
<feature type="transmembrane region" description="Helical" evidence="1">
    <location>
        <begin position="37"/>
        <end position="59"/>
    </location>
</feature>
<evidence type="ECO:0000313" key="3">
    <source>
        <dbReference type="Proteomes" id="UP000541444"/>
    </source>
</evidence>
<protein>
    <submittedName>
        <fullName evidence="2">Uncharacterized protein</fullName>
    </submittedName>
</protein>
<reference evidence="2 3" key="1">
    <citation type="journal article" date="2020" name="IScience">
        <title>Genome Sequencing of the Endangered Kingdonia uniflora (Circaeasteraceae, Ranunculales) Reveals Potential Mechanisms of Evolutionary Specialization.</title>
        <authorList>
            <person name="Sun Y."/>
            <person name="Deng T."/>
            <person name="Zhang A."/>
            <person name="Moore M.J."/>
            <person name="Landis J.B."/>
            <person name="Lin N."/>
            <person name="Zhang H."/>
            <person name="Zhang X."/>
            <person name="Huang J."/>
            <person name="Zhang X."/>
            <person name="Sun H."/>
            <person name="Wang H."/>
        </authorList>
    </citation>
    <scope>NUCLEOTIDE SEQUENCE [LARGE SCALE GENOMIC DNA]</scope>
    <source>
        <strain evidence="2">TB1705</strain>
        <tissue evidence="2">Leaf</tissue>
    </source>
</reference>
<dbReference type="AlphaFoldDB" id="A0A7J7NTR4"/>
<dbReference type="Proteomes" id="UP000541444">
    <property type="component" value="Unassembled WGS sequence"/>
</dbReference>
<keyword evidence="1" id="KW-0472">Membrane</keyword>
<dbReference type="EMBL" id="JACGCM010000590">
    <property type="protein sequence ID" value="KAF6170364.1"/>
    <property type="molecule type" value="Genomic_DNA"/>
</dbReference>
<gene>
    <name evidence="2" type="ORF">GIB67_012374</name>
</gene>
<evidence type="ECO:0000256" key="1">
    <source>
        <dbReference type="SAM" id="Phobius"/>
    </source>
</evidence>
<name>A0A7J7NTR4_9MAGN</name>
<sequence>MKRGFSYQTMLMFDYLLFCTMLYAHFVYQFCLFCAMIILYVHFVYQFCLFCTMMSFVLYN</sequence>
<keyword evidence="1" id="KW-1133">Transmembrane helix</keyword>
<comment type="caution">
    <text evidence="2">The sequence shown here is derived from an EMBL/GenBank/DDBJ whole genome shotgun (WGS) entry which is preliminary data.</text>
</comment>
<keyword evidence="3" id="KW-1185">Reference proteome</keyword>
<keyword evidence="1" id="KW-0812">Transmembrane</keyword>